<proteinExistence type="predicted"/>
<sequence>MQPISDVLPDVLNLWKNVLPSMLLGCFLGNLFQNTVLLQRLGRVMHPLARLGRLPVGCATSLTLCLADRIAGYAMLAELKNSGVVKTREVVITFLVSAIPTGLYFTIFFFGPAVVASLGYHTGGMYLTIYLSTNLMVGTAGLLLGRLILLRPGQVREGSTQIQEAVHTSWRDKLVTAVRRTIPAFCRLAAVFMPVTFLASILLHTELVKQVLRQVEPILSYMGLPGPMLFVITTGVLSMIAAVGTLGPILQAGLVTPAEAVTTLLVTSVLHYLYEFWSHGLPTNVSIFGPKLGMEVSLAALLVRELATFLAVGTVVLLV</sequence>
<dbReference type="PANTHER" id="PTHR38139:SF1">
    <property type="entry name" value="NUCLEOSIDE TRANSPORTER_FEOB GTPASE GATE DOMAIN-CONTAINING PROTEIN"/>
    <property type="match status" value="1"/>
</dbReference>
<evidence type="ECO:0000259" key="2">
    <source>
        <dbReference type="Pfam" id="PF07670"/>
    </source>
</evidence>
<organism evidence="3 4">
    <name type="scientific">Desulfofundulus kuznetsovii (strain DSM 6115 / VKM B-1805 / 17)</name>
    <name type="common">Desulfotomaculum kuznetsovii</name>
    <dbReference type="NCBI Taxonomy" id="760568"/>
    <lineage>
        <taxon>Bacteria</taxon>
        <taxon>Bacillati</taxon>
        <taxon>Bacillota</taxon>
        <taxon>Clostridia</taxon>
        <taxon>Eubacteriales</taxon>
        <taxon>Peptococcaceae</taxon>
        <taxon>Desulfofundulus</taxon>
    </lineage>
</organism>
<protein>
    <submittedName>
        <fullName evidence="3">Nucleoside recognition domain protein</fullName>
    </submittedName>
</protein>
<feature type="transmembrane region" description="Helical" evidence="1">
    <location>
        <begin position="254"/>
        <end position="274"/>
    </location>
</feature>
<evidence type="ECO:0000313" key="4">
    <source>
        <dbReference type="Proteomes" id="UP000009229"/>
    </source>
</evidence>
<dbReference type="KEGG" id="dku:Desku_0110"/>
<feature type="transmembrane region" description="Helical" evidence="1">
    <location>
        <begin position="184"/>
        <end position="204"/>
    </location>
</feature>
<dbReference type="EMBL" id="CP002770">
    <property type="protein sequence ID" value="AEG13758.1"/>
    <property type="molecule type" value="Genomic_DNA"/>
</dbReference>
<dbReference type="RefSeq" id="WP_013821273.1">
    <property type="nucleotide sequence ID" value="NC_015573.1"/>
</dbReference>
<feature type="transmembrane region" description="Helical" evidence="1">
    <location>
        <begin position="18"/>
        <end position="38"/>
    </location>
</feature>
<evidence type="ECO:0000313" key="3">
    <source>
        <dbReference type="EMBL" id="AEG13758.1"/>
    </source>
</evidence>
<feature type="domain" description="Nucleoside transporter/FeoB GTPase Gate" evidence="2">
    <location>
        <begin position="16"/>
        <end position="110"/>
    </location>
</feature>
<reference evidence="4" key="1">
    <citation type="submission" date="2011-05" db="EMBL/GenBank/DDBJ databases">
        <title>Complete sequence of Desulfotomaculum kuznetsovii DSM 6115.</title>
        <authorList>
            <person name="Lucas S."/>
            <person name="Han J."/>
            <person name="Lapidus A."/>
            <person name="Cheng J.-F."/>
            <person name="Goodwin L."/>
            <person name="Pitluck S."/>
            <person name="Peters L."/>
            <person name="Mikhailova N."/>
            <person name="Lu M."/>
            <person name="Saunders E."/>
            <person name="Han C."/>
            <person name="Tapia R."/>
            <person name="Land M."/>
            <person name="Hauser L."/>
            <person name="Kyrpides N."/>
            <person name="Ivanova N."/>
            <person name="Pagani I."/>
            <person name="Nazina T."/>
            <person name="Ivanova A."/>
            <person name="Parshina S."/>
            <person name="Kuever J."/>
            <person name="Muyzer G."/>
            <person name="Plugge C."/>
            <person name="Stams A."/>
            <person name="Woyke T."/>
        </authorList>
    </citation>
    <scope>NUCLEOTIDE SEQUENCE [LARGE SCALE GENOMIC DNA]</scope>
    <source>
        <strain evidence="4">DSM 6115 / VKM B-1805 / 17</strain>
    </source>
</reference>
<name>A0AAU8P7Q8_DESK7</name>
<evidence type="ECO:0000256" key="1">
    <source>
        <dbReference type="SAM" id="Phobius"/>
    </source>
</evidence>
<feature type="transmembrane region" description="Helical" evidence="1">
    <location>
        <begin position="294"/>
        <end position="318"/>
    </location>
</feature>
<feature type="transmembrane region" description="Helical" evidence="1">
    <location>
        <begin position="90"/>
        <end position="115"/>
    </location>
</feature>
<accession>A0AAU8P7Q8</accession>
<dbReference type="AlphaFoldDB" id="A0AAU8P7Q8"/>
<keyword evidence="4" id="KW-1185">Reference proteome</keyword>
<feature type="transmembrane region" description="Helical" evidence="1">
    <location>
        <begin position="127"/>
        <end position="149"/>
    </location>
</feature>
<dbReference type="PANTHER" id="PTHR38139">
    <property type="entry name" value="GATE DOMAIN-CONTAINING PROTEIN"/>
    <property type="match status" value="1"/>
</dbReference>
<gene>
    <name evidence="3" type="ordered locus">Desku_0110</name>
</gene>
<keyword evidence="1" id="KW-0812">Transmembrane</keyword>
<dbReference type="Pfam" id="PF07670">
    <property type="entry name" value="Gate"/>
    <property type="match status" value="1"/>
</dbReference>
<keyword evidence="1" id="KW-0472">Membrane</keyword>
<dbReference type="Proteomes" id="UP000009229">
    <property type="component" value="Chromosome"/>
</dbReference>
<dbReference type="InterPro" id="IPR011642">
    <property type="entry name" value="Gate_dom"/>
</dbReference>
<feature type="transmembrane region" description="Helical" evidence="1">
    <location>
        <begin position="224"/>
        <end position="247"/>
    </location>
</feature>
<dbReference type="InterPro" id="IPR038880">
    <property type="entry name" value="MJ0871-like"/>
</dbReference>
<keyword evidence="1" id="KW-1133">Transmembrane helix</keyword>